<evidence type="ECO:0000313" key="1">
    <source>
        <dbReference type="EMBL" id="ASV83487.1"/>
    </source>
</evidence>
<proteinExistence type="predicted"/>
<evidence type="ECO:0000313" key="2">
    <source>
        <dbReference type="Proteomes" id="UP000215256"/>
    </source>
</evidence>
<gene>
    <name evidence="1" type="ORF">CES85_4267</name>
</gene>
<dbReference type="Proteomes" id="UP000215256">
    <property type="component" value="Chromosome 2"/>
</dbReference>
<protein>
    <submittedName>
        <fullName evidence="1">Uncharacterized protein</fullName>
    </submittedName>
</protein>
<dbReference type="EMBL" id="CP022603">
    <property type="protein sequence ID" value="ASV83487.1"/>
    <property type="molecule type" value="Genomic_DNA"/>
</dbReference>
<organism evidence="1 2">
    <name type="scientific">Ochrobactrum quorumnocens</name>
    <dbReference type="NCBI Taxonomy" id="271865"/>
    <lineage>
        <taxon>Bacteria</taxon>
        <taxon>Pseudomonadati</taxon>
        <taxon>Pseudomonadota</taxon>
        <taxon>Alphaproteobacteria</taxon>
        <taxon>Hyphomicrobiales</taxon>
        <taxon>Brucellaceae</taxon>
        <taxon>Brucella/Ochrobactrum group</taxon>
        <taxon>Ochrobactrum</taxon>
    </lineage>
</organism>
<accession>A0A248U9M4</accession>
<sequence length="39" mass="4699">MNALRYWPVSSNLLMVLSFDDEPFSVHLYWQRASRRVVD</sequence>
<dbReference type="KEGG" id="och:CES85_4267"/>
<dbReference type="AlphaFoldDB" id="A0A248U9M4"/>
<reference evidence="1 2" key="1">
    <citation type="submission" date="2017-07" db="EMBL/GenBank/DDBJ databases">
        <title>Phylogenetic study on the rhizospheric bacterium Ochrobactrum sp. A44.</title>
        <authorList>
            <person name="Krzyzanowska D.M."/>
            <person name="Ossowicki A."/>
            <person name="Rajewska M."/>
            <person name="Maciag T."/>
            <person name="Kaczynski Z."/>
            <person name="Czerwicka M."/>
            <person name="Jafra S."/>
        </authorList>
    </citation>
    <scope>NUCLEOTIDE SEQUENCE [LARGE SCALE GENOMIC DNA]</scope>
    <source>
        <strain evidence="1 2">A44</strain>
    </source>
</reference>
<name>A0A248U9M4_9HYPH</name>